<accession>A0AAU7ZMN9</accession>
<feature type="compositionally biased region" description="Polar residues" evidence="1">
    <location>
        <begin position="56"/>
        <end position="66"/>
    </location>
</feature>
<evidence type="ECO:0000313" key="2">
    <source>
        <dbReference type="EMBL" id="XCB32085.1"/>
    </source>
</evidence>
<name>A0AAU7ZMN9_9BACT</name>
<feature type="region of interest" description="Disordered" evidence="1">
    <location>
        <begin position="1"/>
        <end position="66"/>
    </location>
</feature>
<dbReference type="AlphaFoldDB" id="A0AAU7ZMN9"/>
<feature type="compositionally biased region" description="Basic and acidic residues" evidence="1">
    <location>
        <begin position="29"/>
        <end position="45"/>
    </location>
</feature>
<reference evidence="2" key="1">
    <citation type="submission" date="2023-08" db="EMBL/GenBank/DDBJ databases">
        <authorList>
            <person name="Messyasz A."/>
            <person name="Mannisto M.K."/>
            <person name="Kerkhof L.J."/>
            <person name="Haggblom M."/>
        </authorList>
    </citation>
    <scope>NUCLEOTIDE SEQUENCE</scope>
    <source>
        <strain evidence="2">X5P6</strain>
    </source>
</reference>
<dbReference type="RefSeq" id="WP_353062929.1">
    <property type="nucleotide sequence ID" value="NZ_CP132942.1"/>
</dbReference>
<dbReference type="KEGG" id="tpsc:RBB77_16755"/>
<reference evidence="2" key="2">
    <citation type="journal article" date="2024" name="Environ. Microbiol.">
        <title>Genome analysis and description of Tunturibacter gen. nov. expands the diversity of Terriglobia in tundra soils.</title>
        <authorList>
            <person name="Messyasz A."/>
            <person name="Mannisto M.K."/>
            <person name="Kerkhof L.J."/>
            <person name="Haggblom M.M."/>
        </authorList>
    </citation>
    <scope>NUCLEOTIDE SEQUENCE</scope>
    <source>
        <strain evidence="2">X5P6</strain>
    </source>
</reference>
<sequence length="66" mass="7115">MAQGMNSSKTGARPSHEAIEADSTATEVGKTDEQKLDHVAMESAKRAQNRIHSNEETTPGNSIFSK</sequence>
<feature type="compositionally biased region" description="Polar residues" evidence="1">
    <location>
        <begin position="1"/>
        <end position="10"/>
    </location>
</feature>
<protein>
    <recommendedName>
        <fullName evidence="3">SMP domain-containing protein</fullName>
    </recommendedName>
</protein>
<organism evidence="2">
    <name type="scientific">Tunturiibacter psychrotolerans</name>
    <dbReference type="NCBI Taxonomy" id="3069686"/>
    <lineage>
        <taxon>Bacteria</taxon>
        <taxon>Pseudomonadati</taxon>
        <taxon>Acidobacteriota</taxon>
        <taxon>Terriglobia</taxon>
        <taxon>Terriglobales</taxon>
        <taxon>Acidobacteriaceae</taxon>
        <taxon>Tunturiibacter</taxon>
    </lineage>
</organism>
<evidence type="ECO:0008006" key="3">
    <source>
        <dbReference type="Google" id="ProtNLM"/>
    </source>
</evidence>
<evidence type="ECO:0000256" key="1">
    <source>
        <dbReference type="SAM" id="MobiDB-lite"/>
    </source>
</evidence>
<gene>
    <name evidence="2" type="ORF">RBB77_16755</name>
</gene>
<dbReference type="EMBL" id="CP132942">
    <property type="protein sequence ID" value="XCB32085.1"/>
    <property type="molecule type" value="Genomic_DNA"/>
</dbReference>
<proteinExistence type="predicted"/>